<protein>
    <recommendedName>
        <fullName evidence="3">BESS domain-containing protein</fullName>
    </recommendedName>
</protein>
<dbReference type="InterPro" id="IPR006578">
    <property type="entry name" value="MADF-dom"/>
</dbReference>
<dbReference type="GO" id="GO:0005634">
    <property type="term" value="C:nucleus"/>
    <property type="evidence" value="ECO:0007669"/>
    <property type="project" value="UniProtKB-SubCell"/>
</dbReference>
<keyword evidence="5" id="KW-1185">Reference proteome</keyword>
<dbReference type="Pfam" id="PF02944">
    <property type="entry name" value="BESS"/>
    <property type="match status" value="1"/>
</dbReference>
<dbReference type="Pfam" id="PF10545">
    <property type="entry name" value="MADF_DNA_bdg"/>
    <property type="match status" value="1"/>
</dbReference>
<evidence type="ECO:0000313" key="4">
    <source>
        <dbReference type="EMBL" id="KAF9409688.1"/>
    </source>
</evidence>
<dbReference type="GO" id="GO:0005667">
    <property type="term" value="C:transcription regulator complex"/>
    <property type="evidence" value="ECO:0007669"/>
    <property type="project" value="TreeGrafter"/>
</dbReference>
<evidence type="ECO:0000259" key="3">
    <source>
        <dbReference type="PROSITE" id="PS51031"/>
    </source>
</evidence>
<feature type="compositionally biased region" description="Polar residues" evidence="2">
    <location>
        <begin position="93"/>
        <end position="114"/>
    </location>
</feature>
<organism evidence="4 5">
    <name type="scientific">Spodoptera exigua</name>
    <name type="common">Beet armyworm</name>
    <name type="synonym">Noctua fulgens</name>
    <dbReference type="NCBI Taxonomy" id="7107"/>
    <lineage>
        <taxon>Eukaryota</taxon>
        <taxon>Metazoa</taxon>
        <taxon>Ecdysozoa</taxon>
        <taxon>Arthropoda</taxon>
        <taxon>Hexapoda</taxon>
        <taxon>Insecta</taxon>
        <taxon>Pterygota</taxon>
        <taxon>Neoptera</taxon>
        <taxon>Endopterygota</taxon>
        <taxon>Lepidoptera</taxon>
        <taxon>Glossata</taxon>
        <taxon>Ditrysia</taxon>
        <taxon>Noctuoidea</taxon>
        <taxon>Noctuidae</taxon>
        <taxon>Amphipyrinae</taxon>
        <taxon>Spodoptera</taxon>
    </lineage>
</organism>
<evidence type="ECO:0000313" key="5">
    <source>
        <dbReference type="Proteomes" id="UP000648187"/>
    </source>
</evidence>
<dbReference type="PANTHER" id="PTHR12243">
    <property type="entry name" value="MADF DOMAIN TRANSCRIPTION FACTOR"/>
    <property type="match status" value="1"/>
</dbReference>
<comment type="caution">
    <text evidence="4">The sequence shown here is derived from an EMBL/GenBank/DDBJ whole genome shotgun (WGS) entry which is preliminary data.</text>
</comment>
<accession>A0A835L0Z9</accession>
<dbReference type="Proteomes" id="UP000648187">
    <property type="component" value="Unassembled WGS sequence"/>
</dbReference>
<dbReference type="GO" id="GO:0006357">
    <property type="term" value="P:regulation of transcription by RNA polymerase II"/>
    <property type="evidence" value="ECO:0007669"/>
    <property type="project" value="TreeGrafter"/>
</dbReference>
<dbReference type="InterPro" id="IPR004210">
    <property type="entry name" value="BESS_motif"/>
</dbReference>
<dbReference type="PROSITE" id="PS51031">
    <property type="entry name" value="BESS"/>
    <property type="match status" value="1"/>
</dbReference>
<dbReference type="GO" id="GO:0003677">
    <property type="term" value="F:DNA binding"/>
    <property type="evidence" value="ECO:0007669"/>
    <property type="project" value="InterPro"/>
</dbReference>
<evidence type="ECO:0000256" key="1">
    <source>
        <dbReference type="PROSITE-ProRule" id="PRU00371"/>
    </source>
</evidence>
<sequence length="420" mass="48172">MNDANSHLRRINRKVAPLPSKFEVKMDELQKKWKHLRDYYVKEKKQDNTRSGSAAPKKRKNSYIELLRFLDVVKESRVSSGNISAPAGDNDQNENSCDEISTNTNTQPRNANAQETVTENFIPPQTEEVSGTSQMKKKPKMTAFQQSLITAMNKKQQSPKAAEEDADTKFLLSLLPQIKSLNERQNCEFRMEVMNLIYKLKYRNSFNMSHNQTYSYNHPGYSTYEQSPTTYSIPTGDVSPPVYQGYTTNSNSAISYSTIQSPESIETQISPAHTQNKTDVSHRLSVYPKGTHQHMRRSCSNAHSCDEVVTWEEFVRKNTNLWIKVTEQRKVPKKLNTFIVLNINSIVIWDRQIMEHIASETNRYAQQVASQMSEAALPVGMTPRSMNSMFISSWLWSEEYWGTTPDVFYTPGFSAHMSID</sequence>
<dbReference type="AlphaFoldDB" id="A0A835L0Z9"/>
<feature type="domain" description="BESS" evidence="3">
    <location>
        <begin position="164"/>
        <end position="203"/>
    </location>
</feature>
<dbReference type="InterPro" id="IPR039353">
    <property type="entry name" value="TF_Adf1"/>
</dbReference>
<proteinExistence type="predicted"/>
<evidence type="ECO:0000256" key="2">
    <source>
        <dbReference type="SAM" id="MobiDB-lite"/>
    </source>
</evidence>
<feature type="region of interest" description="Disordered" evidence="2">
    <location>
        <begin position="80"/>
        <end position="114"/>
    </location>
</feature>
<dbReference type="EMBL" id="JACKWZ010000302">
    <property type="protein sequence ID" value="KAF9409688.1"/>
    <property type="molecule type" value="Genomic_DNA"/>
</dbReference>
<name>A0A835L0Z9_SPOEX</name>
<comment type="subcellular location">
    <subcellularLocation>
        <location evidence="1">Nucleus</location>
    </subcellularLocation>
</comment>
<gene>
    <name evidence="4" type="ORF">HW555_010978</name>
</gene>
<dbReference type="PANTHER" id="PTHR12243:SF69">
    <property type="entry name" value="SI:CH73-59F11.3"/>
    <property type="match status" value="1"/>
</dbReference>
<keyword evidence="1" id="KW-0539">Nucleus</keyword>
<reference evidence="4" key="1">
    <citation type="submission" date="2020-08" db="EMBL/GenBank/DDBJ databases">
        <title>Spodoptera exigua strain:BAW_Kor-Di-RS1 Genome sequencing and assembly.</title>
        <authorList>
            <person name="Kim J."/>
            <person name="Nam H.Y."/>
            <person name="Kwon M."/>
            <person name="Choi J.H."/>
            <person name="Cho S.R."/>
            <person name="Kim G.-H."/>
        </authorList>
    </citation>
    <scope>NUCLEOTIDE SEQUENCE</scope>
    <source>
        <strain evidence="4">BAW_Kor-Di-RS1</strain>
        <tissue evidence="4">Whole-body</tissue>
    </source>
</reference>